<dbReference type="EMBL" id="JBIAHM010000007">
    <property type="protein sequence ID" value="MFE9601034.1"/>
    <property type="molecule type" value="Genomic_DNA"/>
</dbReference>
<evidence type="ECO:0000313" key="3">
    <source>
        <dbReference type="Proteomes" id="UP001601303"/>
    </source>
</evidence>
<keyword evidence="3" id="KW-1185">Reference proteome</keyword>
<protein>
    <submittedName>
        <fullName evidence="2">Uncharacterized protein</fullName>
    </submittedName>
</protein>
<dbReference type="Proteomes" id="UP001601303">
    <property type="component" value="Unassembled WGS sequence"/>
</dbReference>
<dbReference type="RefSeq" id="WP_388107943.1">
    <property type="nucleotide sequence ID" value="NZ_JBIAHM010000007.1"/>
</dbReference>
<accession>A0ABW6M5E1</accession>
<evidence type="ECO:0000313" key="2">
    <source>
        <dbReference type="EMBL" id="MFE9601034.1"/>
    </source>
</evidence>
<sequence length="42" mass="4637">MNRIVLNLPRPYPRGVARRPADEIIAGRHSTDASAARPRITA</sequence>
<feature type="compositionally biased region" description="Basic and acidic residues" evidence="1">
    <location>
        <begin position="19"/>
        <end position="31"/>
    </location>
</feature>
<proteinExistence type="predicted"/>
<name>A0ABW6M5E1_9ACTN</name>
<reference evidence="2 3" key="1">
    <citation type="submission" date="2024-10" db="EMBL/GenBank/DDBJ databases">
        <title>The Natural Products Discovery Center: Release of the First 8490 Sequenced Strains for Exploring Actinobacteria Biosynthetic Diversity.</title>
        <authorList>
            <person name="Kalkreuter E."/>
            <person name="Kautsar S.A."/>
            <person name="Yang D."/>
            <person name="Bader C.D."/>
            <person name="Teijaro C.N."/>
            <person name="Fluegel L."/>
            <person name="Davis C.M."/>
            <person name="Simpson J.R."/>
            <person name="Lauterbach L."/>
            <person name="Steele A.D."/>
            <person name="Gui C."/>
            <person name="Meng S."/>
            <person name="Li G."/>
            <person name="Viehrig K."/>
            <person name="Ye F."/>
            <person name="Su P."/>
            <person name="Kiefer A.F."/>
            <person name="Nichols A."/>
            <person name="Cepeda A.J."/>
            <person name="Yan W."/>
            <person name="Fan B."/>
            <person name="Jiang Y."/>
            <person name="Adhikari A."/>
            <person name="Zheng C.-J."/>
            <person name="Schuster L."/>
            <person name="Cowan T.M."/>
            <person name="Smanski M.J."/>
            <person name="Chevrette M.G."/>
            <person name="De Carvalho L.P.S."/>
            <person name="Shen B."/>
        </authorList>
    </citation>
    <scope>NUCLEOTIDE SEQUENCE [LARGE SCALE GENOMIC DNA]</scope>
    <source>
        <strain evidence="2 3">NPDC006488</strain>
    </source>
</reference>
<comment type="caution">
    <text evidence="2">The sequence shown here is derived from an EMBL/GenBank/DDBJ whole genome shotgun (WGS) entry which is preliminary data.</text>
</comment>
<gene>
    <name evidence="2" type="ORF">ACFYNQ_21005</name>
</gene>
<feature type="region of interest" description="Disordered" evidence="1">
    <location>
        <begin position="18"/>
        <end position="42"/>
    </location>
</feature>
<organism evidence="2 3">
    <name type="scientific">Streptomyces hokutonensis</name>
    <dbReference type="NCBI Taxonomy" id="1306990"/>
    <lineage>
        <taxon>Bacteria</taxon>
        <taxon>Bacillati</taxon>
        <taxon>Actinomycetota</taxon>
        <taxon>Actinomycetes</taxon>
        <taxon>Kitasatosporales</taxon>
        <taxon>Streptomycetaceae</taxon>
        <taxon>Streptomyces</taxon>
    </lineage>
</organism>
<evidence type="ECO:0000256" key="1">
    <source>
        <dbReference type="SAM" id="MobiDB-lite"/>
    </source>
</evidence>